<reference evidence="11 12" key="1">
    <citation type="submission" date="2018-04" db="EMBL/GenBank/DDBJ databases">
        <title>Novel Campyloabacter and Helicobacter Species and Strains.</title>
        <authorList>
            <person name="Mannion A.J."/>
            <person name="Shen Z."/>
            <person name="Fox J.G."/>
        </authorList>
    </citation>
    <scope>NUCLEOTIDE SEQUENCE [LARGE SCALE GENOMIC DNA]</scope>
    <source>
        <strain evidence="11 12">MIT 04-9362</strain>
    </source>
</reference>
<feature type="binding site" evidence="8">
    <location>
        <position position="89"/>
    </location>
    <ligand>
        <name>shikimate</name>
        <dbReference type="ChEBI" id="CHEBI:36208"/>
    </ligand>
</feature>
<evidence type="ECO:0000256" key="8">
    <source>
        <dbReference type="HAMAP-Rule" id="MF_00222"/>
    </source>
</evidence>
<dbReference type="InterPro" id="IPR022893">
    <property type="entry name" value="Shikimate_DH_fam"/>
</dbReference>
<name>A0A3D8J868_9HELI</name>
<dbReference type="CDD" id="cd01065">
    <property type="entry name" value="NAD_bind_Shikimate_DH"/>
    <property type="match status" value="1"/>
</dbReference>
<evidence type="ECO:0000256" key="2">
    <source>
        <dbReference type="ARBA" id="ARBA00012962"/>
    </source>
</evidence>
<keyword evidence="12" id="KW-1185">Reference proteome</keyword>
<dbReference type="SUPFAM" id="SSF51735">
    <property type="entry name" value="NAD(P)-binding Rossmann-fold domains"/>
    <property type="match status" value="1"/>
</dbReference>
<dbReference type="Pfam" id="PF08501">
    <property type="entry name" value="Shikimate_dh_N"/>
    <property type="match status" value="1"/>
</dbReference>
<evidence type="ECO:0000256" key="6">
    <source>
        <dbReference type="ARBA" id="ARBA00023141"/>
    </source>
</evidence>
<sequence>MNKQFCVFGNPIAHSLSPQMHNFAFEFLQNDIGFRGSYGRYLLKDADNLAKSFYDLRLDGANITLPFKENAFEQSDRVEGIAQKIQAVNTWVLRDKKIYGYNTDAEGFYQTIKDFNFKNALILGAGGSAKAIAFILQEKKITPTILNRSLERIRLLQKDFDCFTPHNFKAQRFDLIINTTSASLKNTLPFEKEFLQDLLCNAKYAYDLMYAKQTPFLQLAKSFVPIKDGRDMLIAQGALAFELFCAKKIPQAFSLMQKALQ</sequence>
<dbReference type="GO" id="GO:0004764">
    <property type="term" value="F:shikimate 3-dehydrogenase (NADP+) activity"/>
    <property type="evidence" value="ECO:0007669"/>
    <property type="project" value="UniProtKB-UniRule"/>
</dbReference>
<feature type="binding site" evidence="8">
    <location>
        <position position="210"/>
    </location>
    <ligand>
        <name>shikimate</name>
        <dbReference type="ChEBI" id="CHEBI:36208"/>
    </ligand>
</feature>
<comment type="catalytic activity">
    <reaction evidence="7 8">
        <text>shikimate + NADP(+) = 3-dehydroshikimate + NADPH + H(+)</text>
        <dbReference type="Rhea" id="RHEA:17737"/>
        <dbReference type="ChEBI" id="CHEBI:15378"/>
        <dbReference type="ChEBI" id="CHEBI:16630"/>
        <dbReference type="ChEBI" id="CHEBI:36208"/>
        <dbReference type="ChEBI" id="CHEBI:57783"/>
        <dbReference type="ChEBI" id="CHEBI:58349"/>
        <dbReference type="EC" id="1.1.1.25"/>
    </reaction>
</comment>
<feature type="binding site" evidence="8">
    <location>
        <position position="64"/>
    </location>
    <ligand>
        <name>shikimate</name>
        <dbReference type="ChEBI" id="CHEBI:36208"/>
    </ligand>
</feature>
<dbReference type="InterPro" id="IPR011342">
    <property type="entry name" value="Shikimate_DH"/>
</dbReference>
<gene>
    <name evidence="8" type="primary">aroE</name>
    <name evidence="11" type="ORF">CQA57_05310</name>
</gene>
<feature type="active site" description="Proton acceptor" evidence="8">
    <location>
        <position position="68"/>
    </location>
</feature>
<keyword evidence="6 8" id="KW-0057">Aromatic amino acid biosynthesis</keyword>
<dbReference type="InterPro" id="IPR006151">
    <property type="entry name" value="Shikm_DH/Glu-tRNA_Rdtase"/>
</dbReference>
<evidence type="ECO:0000313" key="12">
    <source>
        <dbReference type="Proteomes" id="UP000256695"/>
    </source>
</evidence>
<keyword evidence="5 8" id="KW-0560">Oxidoreductase</keyword>
<dbReference type="UniPathway" id="UPA00053">
    <property type="reaction ID" value="UER00087"/>
</dbReference>
<comment type="caution">
    <text evidence="8">Lacks conserved residue(s) required for the propagation of feature annotation.</text>
</comment>
<feature type="binding site" evidence="8">
    <location>
        <position position="236"/>
    </location>
    <ligand>
        <name>shikimate</name>
        <dbReference type="ChEBI" id="CHEBI:36208"/>
    </ligand>
</feature>
<evidence type="ECO:0000256" key="1">
    <source>
        <dbReference type="ARBA" id="ARBA00004871"/>
    </source>
</evidence>
<evidence type="ECO:0000256" key="5">
    <source>
        <dbReference type="ARBA" id="ARBA00023002"/>
    </source>
</evidence>
<dbReference type="InterPro" id="IPR046346">
    <property type="entry name" value="Aminoacid_DH-like_N_sf"/>
</dbReference>
<dbReference type="Pfam" id="PF01488">
    <property type="entry name" value="Shikimate_DH"/>
    <property type="match status" value="1"/>
</dbReference>
<comment type="caution">
    <text evidence="11">The sequence shown here is derived from an EMBL/GenBank/DDBJ whole genome shotgun (WGS) entry which is preliminary data.</text>
</comment>
<dbReference type="PANTHER" id="PTHR21089">
    <property type="entry name" value="SHIKIMATE DEHYDROGENASE"/>
    <property type="match status" value="1"/>
</dbReference>
<evidence type="ECO:0000256" key="3">
    <source>
        <dbReference type="ARBA" id="ARBA00022605"/>
    </source>
</evidence>
<feature type="binding site" evidence="8">
    <location>
        <begin position="15"/>
        <end position="17"/>
    </location>
    <ligand>
        <name>shikimate</name>
        <dbReference type="ChEBI" id="CHEBI:36208"/>
    </ligand>
</feature>
<feature type="domain" description="Quinate/shikimate 5-dehydrogenase/glutamyl-tRNA reductase" evidence="9">
    <location>
        <begin position="112"/>
        <end position="182"/>
    </location>
</feature>
<evidence type="ECO:0000256" key="7">
    <source>
        <dbReference type="ARBA" id="ARBA00049442"/>
    </source>
</evidence>
<dbReference type="Gene3D" id="3.40.50.10860">
    <property type="entry name" value="Leucine Dehydrogenase, chain A, domain 1"/>
    <property type="match status" value="1"/>
</dbReference>
<dbReference type="SUPFAM" id="SSF53223">
    <property type="entry name" value="Aminoacid dehydrogenase-like, N-terminal domain"/>
    <property type="match status" value="1"/>
</dbReference>
<dbReference type="Gene3D" id="3.40.50.720">
    <property type="entry name" value="NAD(P)-binding Rossmann-like Domain"/>
    <property type="match status" value="1"/>
</dbReference>
<keyword evidence="3 8" id="KW-0028">Amino-acid biosynthesis</keyword>
<dbReference type="EC" id="1.1.1.25" evidence="2 8"/>
<dbReference type="EMBL" id="NXLX01000011">
    <property type="protein sequence ID" value="RDU73306.1"/>
    <property type="molecule type" value="Genomic_DNA"/>
</dbReference>
<evidence type="ECO:0000256" key="4">
    <source>
        <dbReference type="ARBA" id="ARBA00022857"/>
    </source>
</evidence>
<dbReference type="GO" id="GO:0019632">
    <property type="term" value="P:shikimate metabolic process"/>
    <property type="evidence" value="ECO:0007669"/>
    <property type="project" value="InterPro"/>
</dbReference>
<dbReference type="GO" id="GO:0050661">
    <property type="term" value="F:NADP binding"/>
    <property type="evidence" value="ECO:0007669"/>
    <property type="project" value="InterPro"/>
</dbReference>
<dbReference type="GO" id="GO:0008652">
    <property type="term" value="P:amino acid biosynthetic process"/>
    <property type="evidence" value="ECO:0007669"/>
    <property type="project" value="UniProtKB-KW"/>
</dbReference>
<proteinExistence type="inferred from homology"/>
<dbReference type="NCBIfam" id="TIGR00507">
    <property type="entry name" value="aroE"/>
    <property type="match status" value="1"/>
</dbReference>
<protein>
    <recommendedName>
        <fullName evidence="2 8">Shikimate dehydrogenase (NADP(+))</fullName>
        <shortName evidence="8">SDH</shortName>
        <ecNumber evidence="2 8">1.1.1.25</ecNumber>
    </recommendedName>
</protein>
<evidence type="ECO:0000259" key="9">
    <source>
        <dbReference type="Pfam" id="PF01488"/>
    </source>
</evidence>
<evidence type="ECO:0000259" key="10">
    <source>
        <dbReference type="Pfam" id="PF08501"/>
    </source>
</evidence>
<feature type="binding site" evidence="8">
    <location>
        <position position="229"/>
    </location>
    <ligand>
        <name>NADP(+)</name>
        <dbReference type="ChEBI" id="CHEBI:58349"/>
    </ligand>
</feature>
<organism evidence="11 12">
    <name type="scientific">Helicobacter anseris</name>
    <dbReference type="NCBI Taxonomy" id="375926"/>
    <lineage>
        <taxon>Bacteria</taxon>
        <taxon>Pseudomonadati</taxon>
        <taxon>Campylobacterota</taxon>
        <taxon>Epsilonproteobacteria</taxon>
        <taxon>Campylobacterales</taxon>
        <taxon>Helicobacteraceae</taxon>
        <taxon>Helicobacter</taxon>
    </lineage>
</organism>
<comment type="function">
    <text evidence="8">Involved in the biosynthesis of the chorismate, which leads to the biosynthesis of aromatic amino acids. Catalyzes the reversible NADPH linked reduction of 3-dehydroshikimate (DHSA) to yield shikimate (SA).</text>
</comment>
<accession>A0A3D8J868</accession>
<feature type="domain" description="Shikimate dehydrogenase substrate binding N-terminal" evidence="10">
    <location>
        <begin position="7"/>
        <end position="90"/>
    </location>
</feature>
<keyword evidence="4 8" id="KW-0521">NADP</keyword>
<dbReference type="RefSeq" id="WP_115579196.1">
    <property type="nucleotide sequence ID" value="NZ_NXLX01000011.1"/>
</dbReference>
<dbReference type="HAMAP" id="MF_00222">
    <property type="entry name" value="Shikimate_DH_AroE"/>
    <property type="match status" value="1"/>
</dbReference>
<dbReference type="NCBIfam" id="NF001316">
    <property type="entry name" value="PRK00258.2-5"/>
    <property type="match status" value="1"/>
</dbReference>
<comment type="subunit">
    <text evidence="8">Homodimer.</text>
</comment>
<dbReference type="InterPro" id="IPR036291">
    <property type="entry name" value="NAD(P)-bd_dom_sf"/>
</dbReference>
<evidence type="ECO:0000313" key="11">
    <source>
        <dbReference type="EMBL" id="RDU73306.1"/>
    </source>
</evidence>
<dbReference type="PANTHER" id="PTHR21089:SF1">
    <property type="entry name" value="BIFUNCTIONAL 3-DEHYDROQUINATE DEHYDRATASE_SHIKIMATE DEHYDROGENASE, CHLOROPLASTIC"/>
    <property type="match status" value="1"/>
</dbReference>
<dbReference type="Proteomes" id="UP000256695">
    <property type="component" value="Unassembled WGS sequence"/>
</dbReference>
<feature type="binding site" evidence="8">
    <location>
        <position position="208"/>
    </location>
    <ligand>
        <name>NADP(+)</name>
        <dbReference type="ChEBI" id="CHEBI:58349"/>
    </ligand>
</feature>
<dbReference type="GO" id="GO:0009073">
    <property type="term" value="P:aromatic amino acid family biosynthetic process"/>
    <property type="evidence" value="ECO:0007669"/>
    <property type="project" value="UniProtKB-KW"/>
</dbReference>
<comment type="similarity">
    <text evidence="8">Belongs to the shikimate dehydrogenase family.</text>
</comment>
<feature type="binding site" evidence="8">
    <location>
        <begin position="124"/>
        <end position="128"/>
    </location>
    <ligand>
        <name>NADP(+)</name>
        <dbReference type="ChEBI" id="CHEBI:58349"/>
    </ligand>
</feature>
<dbReference type="OrthoDB" id="9792692at2"/>
<dbReference type="AlphaFoldDB" id="A0A3D8J868"/>
<dbReference type="GO" id="GO:0009423">
    <property type="term" value="P:chorismate biosynthetic process"/>
    <property type="evidence" value="ECO:0007669"/>
    <property type="project" value="UniProtKB-UniRule"/>
</dbReference>
<comment type="pathway">
    <text evidence="1 8">Metabolic intermediate biosynthesis; chorismate biosynthesis; chorismate from D-erythrose 4-phosphate and phosphoenolpyruvate: step 4/7.</text>
</comment>
<feature type="binding site" evidence="8">
    <location>
        <position position="104"/>
    </location>
    <ligand>
        <name>shikimate</name>
        <dbReference type="ChEBI" id="CHEBI:36208"/>
    </ligand>
</feature>
<dbReference type="InterPro" id="IPR013708">
    <property type="entry name" value="Shikimate_DH-bd_N"/>
</dbReference>
<dbReference type="GO" id="GO:0005829">
    <property type="term" value="C:cytosol"/>
    <property type="evidence" value="ECO:0007669"/>
    <property type="project" value="TreeGrafter"/>
</dbReference>